<dbReference type="Pfam" id="PF04185">
    <property type="entry name" value="Phosphoesterase"/>
    <property type="match status" value="1"/>
</dbReference>
<evidence type="ECO:0000256" key="2">
    <source>
        <dbReference type="ARBA" id="ARBA00009717"/>
    </source>
</evidence>
<protein>
    <recommendedName>
        <fullName evidence="3">phospholipase C</fullName>
        <ecNumber evidence="3">3.1.4.3</ecNumber>
    </recommendedName>
</protein>
<dbReference type="AlphaFoldDB" id="G2GL16"/>
<evidence type="ECO:0000256" key="3">
    <source>
        <dbReference type="ARBA" id="ARBA00012018"/>
    </source>
</evidence>
<evidence type="ECO:0000256" key="4">
    <source>
        <dbReference type="ARBA" id="ARBA00022512"/>
    </source>
</evidence>
<dbReference type="PROSITE" id="PS51318">
    <property type="entry name" value="TAT"/>
    <property type="match status" value="1"/>
</dbReference>
<keyword evidence="6" id="KW-0843">Virulence</keyword>
<comment type="catalytic activity">
    <reaction evidence="7">
        <text>a 1,2-diacyl-sn-glycero-3-phosphocholine + H2O = phosphocholine + a 1,2-diacyl-sn-glycerol + H(+)</text>
        <dbReference type="Rhea" id="RHEA:10604"/>
        <dbReference type="ChEBI" id="CHEBI:15377"/>
        <dbReference type="ChEBI" id="CHEBI:15378"/>
        <dbReference type="ChEBI" id="CHEBI:17815"/>
        <dbReference type="ChEBI" id="CHEBI:57643"/>
        <dbReference type="ChEBI" id="CHEBI:295975"/>
        <dbReference type="EC" id="3.1.4.3"/>
    </reaction>
    <physiologicalReaction direction="left-to-right" evidence="7">
        <dbReference type="Rhea" id="RHEA:10605"/>
    </physiologicalReaction>
</comment>
<organism evidence="8 9">
    <name type="scientific">Streptomyces zinciresistens K42</name>
    <dbReference type="NCBI Taxonomy" id="700597"/>
    <lineage>
        <taxon>Bacteria</taxon>
        <taxon>Bacillati</taxon>
        <taxon>Actinomycetota</taxon>
        <taxon>Actinomycetes</taxon>
        <taxon>Kitasatosporales</taxon>
        <taxon>Streptomycetaceae</taxon>
        <taxon>Streptomyces</taxon>
    </lineage>
</organism>
<evidence type="ECO:0000256" key="5">
    <source>
        <dbReference type="ARBA" id="ARBA00022801"/>
    </source>
</evidence>
<name>G2GL16_9ACTN</name>
<evidence type="ECO:0000256" key="6">
    <source>
        <dbReference type="ARBA" id="ARBA00023026"/>
    </source>
</evidence>
<keyword evidence="9" id="KW-1185">Reference proteome</keyword>
<accession>G2GL16</accession>
<dbReference type="PANTHER" id="PTHR31956">
    <property type="entry name" value="NON-SPECIFIC PHOSPHOLIPASE C4-RELATED"/>
    <property type="match status" value="1"/>
</dbReference>
<proteinExistence type="inferred from homology"/>
<dbReference type="Gene3D" id="3.40.720.10">
    <property type="entry name" value="Alkaline Phosphatase, subunit A"/>
    <property type="match status" value="1"/>
</dbReference>
<evidence type="ECO:0000313" key="9">
    <source>
        <dbReference type="Proteomes" id="UP000004217"/>
    </source>
</evidence>
<evidence type="ECO:0000256" key="1">
    <source>
        <dbReference type="ARBA" id="ARBA00004191"/>
    </source>
</evidence>
<dbReference type="InterPro" id="IPR006311">
    <property type="entry name" value="TAT_signal"/>
</dbReference>
<keyword evidence="4" id="KW-0964">Secreted</keyword>
<dbReference type="PATRIC" id="fig|700597.3.peg.6085"/>
<dbReference type="InterPro" id="IPR007312">
    <property type="entry name" value="Phosphoesterase"/>
</dbReference>
<gene>
    <name evidence="8" type="ORF">SZN_31059</name>
</gene>
<evidence type="ECO:0000313" key="8">
    <source>
        <dbReference type="EMBL" id="EGX55801.1"/>
    </source>
</evidence>
<sequence>MPDVNRRRFLELAGATTAFTSLSGSIQRAAALPANHRTGSIEDVEHIVVLMQENRSFDHCFGTLRGVRGFGDPRPVTLDSGKPVWHQPDGAREVLPFRPDADDLGMQFLEGLPHGWTDGQQAYNGGKYDRCAGR</sequence>
<dbReference type="EC" id="3.1.4.3" evidence="3"/>
<comment type="caution">
    <text evidence="8">The sequence shown here is derived from an EMBL/GenBank/DDBJ whole genome shotgun (WGS) entry which is preliminary data.</text>
</comment>
<keyword evidence="4" id="KW-0134">Cell wall</keyword>
<reference evidence="8 9" key="1">
    <citation type="submission" date="2011-08" db="EMBL/GenBank/DDBJ databases">
        <authorList>
            <person name="Lin Y."/>
            <person name="Hao X."/>
            <person name="Johnstone L."/>
            <person name="Miller S.J."/>
            <person name="Wei G."/>
            <person name="Rensing C."/>
        </authorList>
    </citation>
    <scope>NUCLEOTIDE SEQUENCE [LARGE SCALE GENOMIC DNA]</scope>
    <source>
        <strain evidence="8 9">K42</strain>
    </source>
</reference>
<comment type="subcellular location">
    <subcellularLocation>
        <location evidence="1">Secreted</location>
        <location evidence="1">Cell wall</location>
    </subcellularLocation>
</comment>
<dbReference type="GO" id="GO:0034480">
    <property type="term" value="F:phosphatidylcholine phospholipase C activity"/>
    <property type="evidence" value="ECO:0007669"/>
    <property type="project" value="UniProtKB-EC"/>
</dbReference>
<dbReference type="Proteomes" id="UP000004217">
    <property type="component" value="Unassembled WGS sequence"/>
</dbReference>
<comment type="similarity">
    <text evidence="2">Belongs to the bacterial phospholipase C family.</text>
</comment>
<dbReference type="EMBL" id="AGBF01000193">
    <property type="protein sequence ID" value="EGX55801.1"/>
    <property type="molecule type" value="Genomic_DNA"/>
</dbReference>
<evidence type="ECO:0000256" key="7">
    <source>
        <dbReference type="ARBA" id="ARBA00048421"/>
    </source>
</evidence>
<dbReference type="PANTHER" id="PTHR31956:SF1">
    <property type="entry name" value="NON-SPECIFIC PHOSPHOLIPASE C1"/>
    <property type="match status" value="1"/>
</dbReference>
<keyword evidence="5" id="KW-0378">Hydrolase</keyword>
<dbReference type="InterPro" id="IPR017850">
    <property type="entry name" value="Alkaline_phosphatase_core_sf"/>
</dbReference>